<evidence type="ECO:0000256" key="2">
    <source>
        <dbReference type="ARBA" id="ARBA00006275"/>
    </source>
</evidence>
<comment type="caution">
    <text evidence="7">The sequence shown here is derived from an EMBL/GenBank/DDBJ whole genome shotgun (WGS) entry which is preliminary data.</text>
</comment>
<sequence>MLRSIKTICVGGLVAMTMVSCELEQEVLTGVTQERLINEAPPELAEVLKQSAYSRLMGDGSWGGHGGLYSYQEITSDEMAIPVKGGDWNDGGLWVRAHRHTWSIDDTELNGVWDIPFRVIAETNSLLQQYPDIEELAAEMRVLRAFCYLVLLDNFGGGVPLVIETTTDPNPPSSSREELFNFIESSVLENVDILTRENRRINFNFWSAHMILAKLYMNAEVYIGQPKWTEANAVLDVIINEGPYSLAPNYFANFATANANSVENMFTLPYDANNAGGFNIHHMALHYESQKTFDLVDQPWNGYAALEDFYNSYDDADLRKENFRVGLQFELDGVTPLRDDAGFDGDPDGVEVNFTPQINELAPNAFRQAGARVNKFEIAIGAQPDLNNDFPVFRYADAILLKAEVLLRQGNAAGGLEYVNQVRDRVNVPLYTELTMDNLLAERGRELFAEGWRRSDLIRFNRFGAPWWEKPSSPETRRVFPIPLNKIQANVRLTQNPGY</sequence>
<keyword evidence="8" id="KW-1185">Reference proteome</keyword>
<evidence type="ECO:0000313" key="7">
    <source>
        <dbReference type="EMBL" id="MCH7398733.1"/>
    </source>
</evidence>
<keyword evidence="3" id="KW-0732">Signal</keyword>
<evidence type="ECO:0000256" key="1">
    <source>
        <dbReference type="ARBA" id="ARBA00004442"/>
    </source>
</evidence>
<keyword evidence="4" id="KW-0472">Membrane</keyword>
<dbReference type="Gene3D" id="1.10.3780.10">
    <property type="entry name" value="SusD-like"/>
    <property type="match status" value="1"/>
</dbReference>
<dbReference type="RefSeq" id="WP_241275235.1">
    <property type="nucleotide sequence ID" value="NZ_JAKZGS010000009.1"/>
</dbReference>
<comment type="similarity">
    <text evidence="2">Belongs to the SusD family.</text>
</comment>
<gene>
    <name evidence="7" type="ORF">MM236_12080</name>
</gene>
<comment type="subcellular location">
    <subcellularLocation>
        <location evidence="1">Cell outer membrane</location>
    </subcellularLocation>
</comment>
<dbReference type="Pfam" id="PF07980">
    <property type="entry name" value="SusD_RagB"/>
    <property type="match status" value="1"/>
</dbReference>
<name>A0ABS9UQ29_9BACT</name>
<evidence type="ECO:0000259" key="6">
    <source>
        <dbReference type="Pfam" id="PF07980"/>
    </source>
</evidence>
<feature type="domain" description="RagB/SusD" evidence="6">
    <location>
        <begin position="387"/>
        <end position="462"/>
    </location>
</feature>
<evidence type="ECO:0000313" key="8">
    <source>
        <dbReference type="Proteomes" id="UP001165488"/>
    </source>
</evidence>
<organism evidence="7 8">
    <name type="scientific">Belliella calami</name>
    <dbReference type="NCBI Taxonomy" id="2923436"/>
    <lineage>
        <taxon>Bacteria</taxon>
        <taxon>Pseudomonadati</taxon>
        <taxon>Bacteroidota</taxon>
        <taxon>Cytophagia</taxon>
        <taxon>Cytophagales</taxon>
        <taxon>Cyclobacteriaceae</taxon>
        <taxon>Belliella</taxon>
    </lineage>
</organism>
<accession>A0ABS9UQ29</accession>
<dbReference type="Proteomes" id="UP001165488">
    <property type="component" value="Unassembled WGS sequence"/>
</dbReference>
<dbReference type="InterPro" id="IPR011990">
    <property type="entry name" value="TPR-like_helical_dom_sf"/>
</dbReference>
<dbReference type="Gene3D" id="1.25.40.390">
    <property type="match status" value="1"/>
</dbReference>
<dbReference type="EMBL" id="JAKZGS010000009">
    <property type="protein sequence ID" value="MCH7398733.1"/>
    <property type="molecule type" value="Genomic_DNA"/>
</dbReference>
<keyword evidence="5" id="KW-0998">Cell outer membrane</keyword>
<proteinExistence type="inferred from homology"/>
<dbReference type="SUPFAM" id="SSF48452">
    <property type="entry name" value="TPR-like"/>
    <property type="match status" value="1"/>
</dbReference>
<dbReference type="PROSITE" id="PS51257">
    <property type="entry name" value="PROKAR_LIPOPROTEIN"/>
    <property type="match status" value="1"/>
</dbReference>
<dbReference type="InterPro" id="IPR012944">
    <property type="entry name" value="SusD_RagB_dom"/>
</dbReference>
<evidence type="ECO:0000256" key="3">
    <source>
        <dbReference type="ARBA" id="ARBA00022729"/>
    </source>
</evidence>
<dbReference type="Gene3D" id="1.25.40.10">
    <property type="entry name" value="Tetratricopeptide repeat domain"/>
    <property type="match status" value="1"/>
</dbReference>
<evidence type="ECO:0000256" key="4">
    <source>
        <dbReference type="ARBA" id="ARBA00023136"/>
    </source>
</evidence>
<evidence type="ECO:0000256" key="5">
    <source>
        <dbReference type="ARBA" id="ARBA00023237"/>
    </source>
</evidence>
<reference evidence="7" key="1">
    <citation type="submission" date="2022-03" db="EMBL/GenBank/DDBJ databases">
        <title>De novo assembled genomes of Belliella spp. (Cyclobacteriaceae) strains.</title>
        <authorList>
            <person name="Szabo A."/>
            <person name="Korponai K."/>
            <person name="Felfoldi T."/>
        </authorList>
    </citation>
    <scope>NUCLEOTIDE SEQUENCE</scope>
    <source>
        <strain evidence="7">DSM 107340</strain>
    </source>
</reference>
<protein>
    <submittedName>
        <fullName evidence="7">RagB/SusD family nutrient uptake outer membrane protein</fullName>
    </submittedName>
</protein>